<keyword evidence="1" id="KW-0812">Transmembrane</keyword>
<feature type="transmembrane region" description="Helical" evidence="1">
    <location>
        <begin position="6"/>
        <end position="26"/>
    </location>
</feature>
<sequence length="96" mass="11216">MNNLIIVLIIVAFLAIGPLINFLYIYKRKKKLNELLIRLQNFQQEKMFSQHTLDDMLRGILSERVIVKSNGSLDLSNFMSIRDLEKLYTVLQNSES</sequence>
<name>A0ABY8DM92_9LACO</name>
<gene>
    <name evidence="2" type="ORF">LHUE1_001555</name>
</gene>
<dbReference type="Proteomes" id="UP001220228">
    <property type="component" value="Chromosome"/>
</dbReference>
<proteinExistence type="predicted"/>
<keyword evidence="3" id="KW-1185">Reference proteome</keyword>
<keyword evidence="1" id="KW-1133">Transmembrane helix</keyword>
<evidence type="ECO:0000313" key="3">
    <source>
        <dbReference type="Proteomes" id="UP001220228"/>
    </source>
</evidence>
<evidence type="ECO:0000313" key="2">
    <source>
        <dbReference type="EMBL" id="WFB38094.1"/>
    </source>
</evidence>
<dbReference type="RefSeq" id="WP_049172203.1">
    <property type="nucleotide sequence ID" value="NZ_CP120687.1"/>
</dbReference>
<dbReference type="EMBL" id="CP120687">
    <property type="protein sequence ID" value="WFB38094.1"/>
    <property type="molecule type" value="Genomic_DNA"/>
</dbReference>
<keyword evidence="1" id="KW-0472">Membrane</keyword>
<reference evidence="2 3" key="1">
    <citation type="submission" date="2023-03" db="EMBL/GenBank/DDBJ databases">
        <authorList>
            <person name="Ruckert-Reed C."/>
        </authorList>
    </citation>
    <scope>NUCLEOTIDE SEQUENCE [LARGE SCALE GENOMIC DNA]</scope>
    <source>
        <strain evidence="2 3">DSM 115425</strain>
    </source>
</reference>
<protein>
    <submittedName>
        <fullName evidence="2">Uncharacterized protein</fullName>
    </submittedName>
</protein>
<evidence type="ECO:0000256" key="1">
    <source>
        <dbReference type="SAM" id="Phobius"/>
    </source>
</evidence>
<accession>A0ABY8DM92</accession>
<organism evidence="2 3">
    <name type="scientific">Lacticaseibacillus huelsenbergensis</name>
    <dbReference type="NCBI Taxonomy" id="3035291"/>
    <lineage>
        <taxon>Bacteria</taxon>
        <taxon>Bacillati</taxon>
        <taxon>Bacillota</taxon>
        <taxon>Bacilli</taxon>
        <taxon>Lactobacillales</taxon>
        <taxon>Lactobacillaceae</taxon>
        <taxon>Lacticaseibacillus</taxon>
    </lineage>
</organism>